<dbReference type="SMART" id="SM00277">
    <property type="entry name" value="GRAN"/>
    <property type="match status" value="9"/>
</dbReference>
<feature type="domain" description="Granulins" evidence="5">
    <location>
        <begin position="649"/>
        <end position="662"/>
    </location>
</feature>
<dbReference type="PROSITE" id="PS00799">
    <property type="entry name" value="GRANULINS"/>
    <property type="match status" value="8"/>
</dbReference>
<feature type="domain" description="Granulins" evidence="5">
    <location>
        <begin position="323"/>
        <end position="336"/>
    </location>
</feature>
<dbReference type="FunFam" id="2.10.25.160:FF:000001">
    <property type="entry name" value="Granulin precursor"/>
    <property type="match status" value="3"/>
</dbReference>
<evidence type="ECO:0000313" key="6">
    <source>
        <dbReference type="Ensembl" id="ENSSRHP00000000624.1"/>
    </source>
</evidence>
<evidence type="ECO:0000256" key="3">
    <source>
        <dbReference type="ARBA" id="ARBA00022525"/>
    </source>
</evidence>
<feature type="domain" description="Granulins" evidence="5">
    <location>
        <begin position="151"/>
        <end position="164"/>
    </location>
</feature>
<feature type="domain" description="Granulins" evidence="5">
    <location>
        <begin position="402"/>
        <end position="415"/>
    </location>
</feature>
<keyword evidence="4" id="KW-1015">Disulfide bond</keyword>
<dbReference type="Ensembl" id="ENSSRHT00000000662.1">
    <property type="protein sequence ID" value="ENSSRHP00000000624.1"/>
    <property type="gene ID" value="ENSSRHG00000000474.1"/>
</dbReference>
<dbReference type="GO" id="GO:0005576">
    <property type="term" value="C:extracellular region"/>
    <property type="evidence" value="ECO:0007669"/>
    <property type="project" value="UniProtKB-SubCell"/>
</dbReference>
<sequence>MIMKTVSHKHRIKWCSVHTHFLFFQVRAGVVALLCVCLNVCGALICPDGGMCEDGSTCCQTPSGGYGCCPLPNAECCSDHLHCCYQGTLCDLVHSKCVNKTHILDWVEKVATKQQAVICPDQESECPDDTTCCQMPDGSWGCCAMKNAVCCEDKRHCCPQGTKCDLEHSRCVSATYGPSPLWRKFAARHRKPSERTAVVPPTDSSDIRDVICPDKISTCPDDTTCCELEAGSYGCCPMTKAVCCSDHLHCCPEATTCDLVHSMCVSANGVMVKMATKIPATSLKQKEKLVPCNETVACASGTTCCKTQEGTWACCPLPKAVCCEDHAHCCPQDTVCNLAASTCDDPADLSVSVPWMVKVPTFPIASPNQKCDETSSCPDGSTCCRLSSGKWACCPLPQAVCCEDHLHCCPHDTVCNLAASTCDSSNDQGPRFSVPLVKKIAAVSLPSPNQNCDETSLCPAGTTCCRLTSGSWACCPMPQAVCCADQEHCCPQSYKCDLTHKTCVRSGLPSMPWFRKQSALKQSDDHTPVDRHMCDDKTSCPKDDTCCFMNNLGKWGCCPLPKAVCCKDGDHCCPSGYTCNEKKTSCTKAYHEIPWYTKQEARVVKGSEVVFGDEDEKCDSTTSCASGSACCKLPTGQWGCCPLVKAVCCEDHEHCCPQGYTCNLEFGTCVKPSGSHSVPLTRLQTHTDTRSEEEVLCDASTRCLKTQSCCRLSDSTWACCPYKEAVCCEDMKHCCPVGYKCDPEVQGCTKASTSMWWENSL</sequence>
<evidence type="ECO:0000313" key="7">
    <source>
        <dbReference type="Proteomes" id="UP000472270"/>
    </source>
</evidence>
<dbReference type="InterPro" id="IPR000118">
    <property type="entry name" value="Granulin"/>
</dbReference>
<reference evidence="6" key="1">
    <citation type="submission" date="2025-08" db="UniProtKB">
        <authorList>
            <consortium name="Ensembl"/>
        </authorList>
    </citation>
    <scope>IDENTIFICATION</scope>
</reference>
<dbReference type="InterPro" id="IPR037277">
    <property type="entry name" value="Granulin_sf"/>
</dbReference>
<comment type="similarity">
    <text evidence="2">Belongs to the granulin family.</text>
</comment>
<evidence type="ECO:0000256" key="1">
    <source>
        <dbReference type="ARBA" id="ARBA00004613"/>
    </source>
</evidence>
<keyword evidence="7" id="KW-1185">Reference proteome</keyword>
<accession>A0A673FN68</accession>
<keyword evidence="3" id="KW-0964">Secreted</keyword>
<dbReference type="SUPFAM" id="SSF57277">
    <property type="entry name" value="Granulin repeat"/>
    <property type="match status" value="9"/>
</dbReference>
<dbReference type="AlphaFoldDB" id="A0A673FN68"/>
<organism evidence="6 7">
    <name type="scientific">Sinocyclocheilus rhinocerous</name>
    <dbReference type="NCBI Taxonomy" id="307959"/>
    <lineage>
        <taxon>Eukaryota</taxon>
        <taxon>Metazoa</taxon>
        <taxon>Chordata</taxon>
        <taxon>Craniata</taxon>
        <taxon>Vertebrata</taxon>
        <taxon>Euteleostomi</taxon>
        <taxon>Actinopterygii</taxon>
        <taxon>Neopterygii</taxon>
        <taxon>Teleostei</taxon>
        <taxon>Ostariophysi</taxon>
        <taxon>Cypriniformes</taxon>
        <taxon>Cyprinidae</taxon>
        <taxon>Cyprininae</taxon>
        <taxon>Sinocyclocheilus</taxon>
    </lineage>
</organism>
<reference evidence="6" key="2">
    <citation type="submission" date="2025-09" db="UniProtKB">
        <authorList>
            <consortium name="Ensembl"/>
        </authorList>
    </citation>
    <scope>IDENTIFICATION</scope>
</reference>
<proteinExistence type="inferred from homology"/>
<feature type="domain" description="Granulins" evidence="5">
    <location>
        <begin position="244"/>
        <end position="257"/>
    </location>
</feature>
<feature type="domain" description="Granulins" evidence="5">
    <location>
        <begin position="728"/>
        <end position="741"/>
    </location>
</feature>
<evidence type="ECO:0000256" key="2">
    <source>
        <dbReference type="ARBA" id="ARBA00010093"/>
    </source>
</evidence>
<dbReference type="Gene3D" id="2.10.25.160">
    <property type="entry name" value="Granulin"/>
    <property type="match status" value="9"/>
</dbReference>
<comment type="subcellular location">
    <subcellularLocation>
        <location evidence="1">Secreted</location>
    </subcellularLocation>
</comment>
<dbReference type="PANTHER" id="PTHR12274:SF3">
    <property type="entry name" value="PROGRANULIN"/>
    <property type="match status" value="1"/>
</dbReference>
<dbReference type="PANTHER" id="PTHR12274">
    <property type="entry name" value="GRANULIN"/>
    <property type="match status" value="1"/>
</dbReference>
<evidence type="ECO:0000256" key="4">
    <source>
        <dbReference type="ARBA" id="ARBA00023157"/>
    </source>
</evidence>
<protein>
    <submittedName>
        <fullName evidence="6">Granulins-like</fullName>
    </submittedName>
</protein>
<feature type="domain" description="Granulins" evidence="5">
    <location>
        <begin position="566"/>
        <end position="579"/>
    </location>
</feature>
<feature type="domain" description="Granulins" evidence="5">
    <location>
        <begin position="483"/>
        <end position="496"/>
    </location>
</feature>
<name>A0A673FN68_9TELE</name>
<evidence type="ECO:0000259" key="5">
    <source>
        <dbReference type="PROSITE" id="PS00799"/>
    </source>
</evidence>
<dbReference type="InterPro" id="IPR039036">
    <property type="entry name" value="Granulin_fam"/>
</dbReference>
<dbReference type="Pfam" id="PF00396">
    <property type="entry name" value="Granulin"/>
    <property type="match status" value="9"/>
</dbReference>
<gene>
    <name evidence="6" type="primary">LOC107717434</name>
</gene>
<dbReference type="Proteomes" id="UP000472270">
    <property type="component" value="Unassembled WGS sequence"/>
</dbReference>